<organism evidence="1 2">
    <name type="scientific">Pseudoxanthomonas gei</name>
    <dbReference type="NCBI Taxonomy" id="1383030"/>
    <lineage>
        <taxon>Bacteria</taxon>
        <taxon>Pseudomonadati</taxon>
        <taxon>Pseudomonadota</taxon>
        <taxon>Gammaproteobacteria</taxon>
        <taxon>Lysobacterales</taxon>
        <taxon>Lysobacteraceae</taxon>
        <taxon>Pseudoxanthomonas</taxon>
    </lineage>
</organism>
<name>A0ABX0AEV4_9GAMM</name>
<evidence type="ECO:0000313" key="1">
    <source>
        <dbReference type="EMBL" id="NDK39025.1"/>
    </source>
</evidence>
<comment type="caution">
    <text evidence="1">The sequence shown here is derived from an EMBL/GenBank/DDBJ whole genome shotgun (WGS) entry which is preliminary data.</text>
</comment>
<dbReference type="EMBL" id="QOVG01000005">
    <property type="protein sequence ID" value="NDK39025.1"/>
    <property type="molecule type" value="Genomic_DNA"/>
</dbReference>
<sequence length="74" mass="8661">MEITPTKLVDYEQWNEPLVVLQISKKPQAWKVKSRLHIDEQAYDQYEIYVLSGTDKATLTVIDQSRSATYARCR</sequence>
<proteinExistence type="predicted"/>
<evidence type="ECO:0000313" key="2">
    <source>
        <dbReference type="Proteomes" id="UP001429354"/>
    </source>
</evidence>
<gene>
    <name evidence="1" type="ORF">DT603_09250</name>
</gene>
<accession>A0ABX0AEV4</accession>
<keyword evidence="2" id="KW-1185">Reference proteome</keyword>
<dbReference type="Proteomes" id="UP001429354">
    <property type="component" value="Unassembled WGS sequence"/>
</dbReference>
<protein>
    <submittedName>
        <fullName evidence="1">Uncharacterized protein</fullName>
    </submittedName>
</protein>
<reference evidence="1 2" key="1">
    <citation type="submission" date="2018-07" db="EMBL/GenBank/DDBJ databases">
        <title>Whole genome Sequencing of Pseudoxanthomonas gei KCTC 32298 (T).</title>
        <authorList>
            <person name="Kumar S."/>
            <person name="Bansal K."/>
            <person name="Kaur A."/>
            <person name="Patil P."/>
            <person name="Sharma S."/>
            <person name="Patil P.B."/>
        </authorList>
    </citation>
    <scope>NUCLEOTIDE SEQUENCE [LARGE SCALE GENOMIC DNA]</scope>
    <source>
        <strain evidence="1 2">KCTC 32298</strain>
    </source>
</reference>